<sequence>MVRNLGFALLSASTVLASNHLAPRNESVSPYFGAIKEYLDTLKEDVWPINQEIHDNPELGYEEVRAHELLTAFMESQDGWEVTRSVKNISTAFTAVFTGNGDGPIIGFNSEYDALPGLGHGCGHNLIASVGVSAALATAEIIRKEKLPGKVVLFGTPAEESLGGKIKMLDAGIFSDQKIDISLMAHPSTSNTPYFNSFATDRFEVEYYGKEAHASASPWEGINAEDALVLAYNALSMLRQQTTKTDQIHGIITSAGSRINVIPSLSQASFQIRSKDSSTLEKWTDRVMQCFEAGSIGTGAELNVTIRPYGYANMVTNDILAESYAKWFTGLGGELPDLTLAKIEDPAGSSDQGDVSHEFPSIHPMFAITTANGTVPDGGTHTAAFEVAAGSRAAFELAIRAANGLAGVAVDVLTIDGMLDEIKEAFEGQERRRKRSLRL</sequence>
<dbReference type="CDD" id="cd05672">
    <property type="entry name" value="M20_ACY1L2-like"/>
    <property type="match status" value="1"/>
</dbReference>
<dbReference type="InterPro" id="IPR017439">
    <property type="entry name" value="Amidohydrolase"/>
</dbReference>
<feature type="chain" id="PRO_5046998116" description="Peptidase M20 domain-containing protein 2" evidence="3">
    <location>
        <begin position="18"/>
        <end position="439"/>
    </location>
</feature>
<dbReference type="PANTHER" id="PTHR30575">
    <property type="entry name" value="PEPTIDASE M20"/>
    <property type="match status" value="1"/>
</dbReference>
<dbReference type="Pfam" id="PF01546">
    <property type="entry name" value="Peptidase_M20"/>
    <property type="match status" value="1"/>
</dbReference>
<feature type="domain" description="Peptidase M20 dimerisation" evidence="4">
    <location>
        <begin position="203"/>
        <end position="292"/>
    </location>
</feature>
<gene>
    <name evidence="5" type="ORF">CLO192961_LOCUS98298</name>
</gene>
<evidence type="ECO:0000313" key="6">
    <source>
        <dbReference type="Proteomes" id="UP000766486"/>
    </source>
</evidence>
<evidence type="ECO:0000256" key="2">
    <source>
        <dbReference type="PIRNR" id="PIRNR037226"/>
    </source>
</evidence>
<comment type="caution">
    <text evidence="5">The sequence shown here is derived from an EMBL/GenBank/DDBJ whole genome shotgun (WGS) entry which is preliminary data.</text>
</comment>
<dbReference type="InterPro" id="IPR011650">
    <property type="entry name" value="Peptidase_M20_dimer"/>
</dbReference>
<dbReference type="SUPFAM" id="SSF53187">
    <property type="entry name" value="Zn-dependent exopeptidases"/>
    <property type="match status" value="1"/>
</dbReference>
<dbReference type="Proteomes" id="UP000766486">
    <property type="component" value="Unassembled WGS sequence"/>
</dbReference>
<dbReference type="SUPFAM" id="SSF55031">
    <property type="entry name" value="Bacterial exopeptidase dimerisation domain"/>
    <property type="match status" value="1"/>
</dbReference>
<dbReference type="InterPro" id="IPR052030">
    <property type="entry name" value="Peptidase_M20/M20A_hydrolases"/>
</dbReference>
<keyword evidence="3" id="KW-0732">Signal</keyword>
<dbReference type="NCBIfam" id="TIGR01891">
    <property type="entry name" value="amidohydrolases"/>
    <property type="match status" value="1"/>
</dbReference>
<dbReference type="InterPro" id="IPR002933">
    <property type="entry name" value="Peptidase_M20"/>
</dbReference>
<comment type="similarity">
    <text evidence="1 2">Belongs to the peptidase M20A family.</text>
</comment>
<dbReference type="InterPro" id="IPR036264">
    <property type="entry name" value="Bact_exopeptidase_dim_dom"/>
</dbReference>
<accession>A0ABY6TWJ1</accession>
<keyword evidence="6" id="KW-1185">Reference proteome</keyword>
<evidence type="ECO:0000256" key="1">
    <source>
        <dbReference type="ARBA" id="ARBA00006247"/>
    </source>
</evidence>
<dbReference type="InterPro" id="IPR017144">
    <property type="entry name" value="Xaa-Arg_dipeptidase"/>
</dbReference>
<dbReference type="Gene3D" id="3.40.630.10">
    <property type="entry name" value="Zn peptidases"/>
    <property type="match status" value="1"/>
</dbReference>
<name>A0ABY6TWJ1_BIOOC</name>
<dbReference type="PIRSF" id="PIRSF037226">
    <property type="entry name" value="Amidohydrolase_ACY1L2_prd"/>
    <property type="match status" value="1"/>
</dbReference>
<organism evidence="5 6">
    <name type="scientific">Bionectria ochroleuca</name>
    <name type="common">Gliocladium roseum</name>
    <dbReference type="NCBI Taxonomy" id="29856"/>
    <lineage>
        <taxon>Eukaryota</taxon>
        <taxon>Fungi</taxon>
        <taxon>Dikarya</taxon>
        <taxon>Ascomycota</taxon>
        <taxon>Pezizomycotina</taxon>
        <taxon>Sordariomycetes</taxon>
        <taxon>Hypocreomycetidae</taxon>
        <taxon>Hypocreales</taxon>
        <taxon>Bionectriaceae</taxon>
        <taxon>Clonostachys</taxon>
    </lineage>
</organism>
<reference evidence="5 6" key="1">
    <citation type="submission" date="2019-06" db="EMBL/GenBank/DDBJ databases">
        <authorList>
            <person name="Broberg M."/>
        </authorList>
    </citation>
    <scope>NUCLEOTIDE SEQUENCE [LARGE SCALE GENOMIC DNA]</scope>
</reference>
<feature type="signal peptide" evidence="3">
    <location>
        <begin position="1"/>
        <end position="17"/>
    </location>
</feature>
<protein>
    <recommendedName>
        <fullName evidence="2">Peptidase M20 domain-containing protein 2</fullName>
    </recommendedName>
</protein>
<proteinExistence type="inferred from homology"/>
<dbReference type="EMBL" id="CABFNS010000698">
    <property type="protein sequence ID" value="VUC23039.1"/>
    <property type="molecule type" value="Genomic_DNA"/>
</dbReference>
<evidence type="ECO:0000313" key="5">
    <source>
        <dbReference type="EMBL" id="VUC23039.1"/>
    </source>
</evidence>
<dbReference type="Pfam" id="PF07687">
    <property type="entry name" value="M20_dimer"/>
    <property type="match status" value="1"/>
</dbReference>
<evidence type="ECO:0000259" key="4">
    <source>
        <dbReference type="Pfam" id="PF07687"/>
    </source>
</evidence>
<dbReference type="PANTHER" id="PTHR30575:SF4">
    <property type="entry name" value="PEPTIDASE M20 DOMAIN-CONTAINING PROTEIN 2"/>
    <property type="match status" value="1"/>
</dbReference>
<dbReference type="Gene3D" id="3.30.70.360">
    <property type="match status" value="1"/>
</dbReference>
<evidence type="ECO:0000256" key="3">
    <source>
        <dbReference type="SAM" id="SignalP"/>
    </source>
</evidence>